<evidence type="ECO:0000256" key="7">
    <source>
        <dbReference type="ARBA" id="ARBA00024910"/>
    </source>
</evidence>
<dbReference type="Gene3D" id="6.10.250.790">
    <property type="match status" value="1"/>
</dbReference>
<dbReference type="GO" id="GO:0043093">
    <property type="term" value="P:FtsZ-dependent cytokinesis"/>
    <property type="evidence" value="ECO:0007669"/>
    <property type="project" value="TreeGrafter"/>
</dbReference>
<evidence type="ECO:0000256" key="3">
    <source>
        <dbReference type="ARBA" id="ARBA00022490"/>
    </source>
</evidence>
<sequence>MRKLPENSNRVKVKINGEDYFLKGSASQEYIKKVASYVDEKFRLISKLHPELGRVDLAVLTAIQIADEYFTLKAEYEEFLKLFDEEKKDKR</sequence>
<comment type="caution">
    <text evidence="10">The sequence shown here is derived from an EMBL/GenBank/DDBJ whole genome shotgun (WGS) entry which is preliminary data.</text>
</comment>
<protein>
    <recommendedName>
        <fullName evidence="2">Cell division protein ZapA</fullName>
    </recommendedName>
    <alternativeName>
        <fullName evidence="9">Z ring-associated protein ZapA</fullName>
    </alternativeName>
</protein>
<evidence type="ECO:0000256" key="2">
    <source>
        <dbReference type="ARBA" id="ARBA00015195"/>
    </source>
</evidence>
<keyword evidence="6" id="KW-0131">Cell cycle</keyword>
<keyword evidence="5" id="KW-0717">Septation</keyword>
<dbReference type="EMBL" id="LOHZ01000036">
    <property type="protein sequence ID" value="KYO65224.1"/>
    <property type="molecule type" value="Genomic_DNA"/>
</dbReference>
<dbReference type="InterPro" id="IPR007838">
    <property type="entry name" value="Cell_div_ZapA-like"/>
</dbReference>
<evidence type="ECO:0000313" key="11">
    <source>
        <dbReference type="Proteomes" id="UP000075737"/>
    </source>
</evidence>
<accession>A0A161PTM3</accession>
<dbReference type="Proteomes" id="UP000075737">
    <property type="component" value="Unassembled WGS sequence"/>
</dbReference>
<dbReference type="OrthoDB" id="9808604at2"/>
<evidence type="ECO:0000313" key="10">
    <source>
        <dbReference type="EMBL" id="KYO65224.1"/>
    </source>
</evidence>
<dbReference type="SUPFAM" id="SSF102829">
    <property type="entry name" value="Cell division protein ZapA-like"/>
    <property type="match status" value="1"/>
</dbReference>
<keyword evidence="4 10" id="KW-0132">Cell division</keyword>
<evidence type="ECO:0000256" key="6">
    <source>
        <dbReference type="ARBA" id="ARBA00023306"/>
    </source>
</evidence>
<dbReference type="Pfam" id="PF05164">
    <property type="entry name" value="ZapA"/>
    <property type="match status" value="1"/>
</dbReference>
<evidence type="ECO:0000256" key="8">
    <source>
        <dbReference type="ARBA" id="ARBA00026068"/>
    </source>
</evidence>
<evidence type="ECO:0000256" key="9">
    <source>
        <dbReference type="ARBA" id="ARBA00033158"/>
    </source>
</evidence>
<comment type="function">
    <text evidence="7">Activator of cell division through the inhibition of FtsZ GTPase activity, therefore promoting FtsZ assembly into bundles of protofilaments necessary for the formation of the division Z ring. It is recruited early at mid-cell but it is not essential for cell division.</text>
</comment>
<dbReference type="GO" id="GO:0032153">
    <property type="term" value="C:cell division site"/>
    <property type="evidence" value="ECO:0007669"/>
    <property type="project" value="TreeGrafter"/>
</dbReference>
<dbReference type="PANTHER" id="PTHR34981:SF1">
    <property type="entry name" value="CELL DIVISION PROTEIN ZAPA"/>
    <property type="match status" value="1"/>
</dbReference>
<comment type="subcellular location">
    <subcellularLocation>
        <location evidence="1">Cytoplasm</location>
    </subcellularLocation>
</comment>
<evidence type="ECO:0000256" key="4">
    <source>
        <dbReference type="ARBA" id="ARBA00022618"/>
    </source>
</evidence>
<evidence type="ECO:0000256" key="5">
    <source>
        <dbReference type="ARBA" id="ARBA00023210"/>
    </source>
</evidence>
<dbReference type="GO" id="GO:0005829">
    <property type="term" value="C:cytosol"/>
    <property type="evidence" value="ECO:0007669"/>
    <property type="project" value="TreeGrafter"/>
</dbReference>
<evidence type="ECO:0000256" key="1">
    <source>
        <dbReference type="ARBA" id="ARBA00004496"/>
    </source>
</evidence>
<dbReference type="GO" id="GO:0000917">
    <property type="term" value="P:division septum assembly"/>
    <property type="evidence" value="ECO:0007669"/>
    <property type="project" value="UniProtKB-KW"/>
</dbReference>
<gene>
    <name evidence="10" type="primary">zapA</name>
    <name evidence="10" type="ORF">ATZ99_16660</name>
</gene>
<dbReference type="GO" id="GO:0030428">
    <property type="term" value="C:cell septum"/>
    <property type="evidence" value="ECO:0007669"/>
    <property type="project" value="TreeGrafter"/>
</dbReference>
<proteinExistence type="predicted"/>
<reference evidence="10 11" key="1">
    <citation type="submission" date="2015-12" db="EMBL/GenBank/DDBJ databases">
        <title>Draft genome of Thermovenabulum gondwanense isolated from a red thermophilic microbial mat colonisisng an outflow channel of a bore well.</title>
        <authorList>
            <person name="Patel B.K."/>
        </authorList>
    </citation>
    <scope>NUCLEOTIDE SEQUENCE [LARGE SCALE GENOMIC DNA]</scope>
    <source>
        <strain evidence="10 11">R270</strain>
    </source>
</reference>
<name>A0A161PTM3_9FIRM</name>
<keyword evidence="11" id="KW-1185">Reference proteome</keyword>
<organism evidence="10 11">
    <name type="scientific">Thermovenabulum gondwanense</name>
    <dbReference type="NCBI Taxonomy" id="520767"/>
    <lineage>
        <taxon>Bacteria</taxon>
        <taxon>Bacillati</taxon>
        <taxon>Bacillota</taxon>
        <taxon>Clostridia</taxon>
        <taxon>Thermosediminibacterales</taxon>
        <taxon>Thermosediminibacteraceae</taxon>
        <taxon>Thermovenabulum</taxon>
    </lineage>
</organism>
<dbReference type="GO" id="GO:0000921">
    <property type="term" value="P:septin ring assembly"/>
    <property type="evidence" value="ECO:0007669"/>
    <property type="project" value="TreeGrafter"/>
</dbReference>
<dbReference type="InterPro" id="IPR053712">
    <property type="entry name" value="Bac_CellDiv_Activator"/>
</dbReference>
<dbReference type="STRING" id="520767.ATZ99_16660"/>
<comment type="subunit">
    <text evidence="8">Homodimer. Interacts with FtsZ.</text>
</comment>
<dbReference type="AlphaFoldDB" id="A0A161PTM3"/>
<dbReference type="InterPro" id="IPR036192">
    <property type="entry name" value="Cell_div_ZapA-like_sf"/>
</dbReference>
<dbReference type="PANTHER" id="PTHR34981">
    <property type="entry name" value="CELL DIVISION PROTEIN ZAPA"/>
    <property type="match status" value="1"/>
</dbReference>
<keyword evidence="3" id="KW-0963">Cytoplasm</keyword>
<dbReference type="RefSeq" id="WP_068748790.1">
    <property type="nucleotide sequence ID" value="NZ_LOHZ01000036.1"/>
</dbReference>